<organism evidence="1 2">
    <name type="scientific">Lacimonas salitolerans</name>
    <dbReference type="NCBI Taxonomy" id="1323750"/>
    <lineage>
        <taxon>Bacteria</taxon>
        <taxon>Pseudomonadati</taxon>
        <taxon>Pseudomonadota</taxon>
        <taxon>Alphaproteobacteria</taxon>
        <taxon>Rhodobacterales</taxon>
        <taxon>Paracoccaceae</taxon>
        <taxon>Lacimonas</taxon>
    </lineage>
</organism>
<dbReference type="Gene3D" id="3.30.2310.20">
    <property type="entry name" value="RelE-like"/>
    <property type="match status" value="1"/>
</dbReference>
<reference evidence="2" key="1">
    <citation type="journal article" date="2019" name="Int. J. Syst. Evol. Microbiol.">
        <title>The Global Catalogue of Microorganisms (GCM) 10K type strain sequencing project: providing services to taxonomists for standard genome sequencing and annotation.</title>
        <authorList>
            <consortium name="The Broad Institute Genomics Platform"/>
            <consortium name="The Broad Institute Genome Sequencing Center for Infectious Disease"/>
            <person name="Wu L."/>
            <person name="Ma J."/>
        </authorList>
    </citation>
    <scope>NUCLEOTIDE SEQUENCE [LARGE SCALE GENOMIC DNA]</scope>
    <source>
        <strain evidence="2">CGMCC 1.12477</strain>
    </source>
</reference>
<comment type="caution">
    <text evidence="1">The sequence shown here is derived from an EMBL/GenBank/DDBJ whole genome shotgun (WGS) entry which is preliminary data.</text>
</comment>
<keyword evidence="2" id="KW-1185">Reference proteome</keyword>
<dbReference type="InterPro" id="IPR035093">
    <property type="entry name" value="RelE/ParE_toxin_dom_sf"/>
</dbReference>
<protein>
    <recommendedName>
        <fullName evidence="3">Type II toxin-antitoxin system RelE/ParE family toxin</fullName>
    </recommendedName>
</protein>
<evidence type="ECO:0000313" key="1">
    <source>
        <dbReference type="EMBL" id="MFD1508553.1"/>
    </source>
</evidence>
<dbReference type="Proteomes" id="UP001597186">
    <property type="component" value="Unassembled WGS sequence"/>
</dbReference>
<gene>
    <name evidence="1" type="ORF">ACFTOW_03940</name>
</gene>
<dbReference type="RefSeq" id="WP_379913302.1">
    <property type="nucleotide sequence ID" value="NZ_JBHUDD010000030.1"/>
</dbReference>
<sequence length="94" mass="10493">MQPATVFFAPGVDTALVELIDHVDVDSIPTVLDFLERIQARLVKTLSTLPEAGPVFQGKVRMLPVDGYVFLYEHHPAANEVHVLDMIAPGRNWR</sequence>
<dbReference type="EMBL" id="JBHUDD010000030">
    <property type="protein sequence ID" value="MFD1508553.1"/>
    <property type="molecule type" value="Genomic_DNA"/>
</dbReference>
<accession>A0ABW4EEK4</accession>
<evidence type="ECO:0008006" key="3">
    <source>
        <dbReference type="Google" id="ProtNLM"/>
    </source>
</evidence>
<name>A0ABW4EEK4_9RHOB</name>
<evidence type="ECO:0000313" key="2">
    <source>
        <dbReference type="Proteomes" id="UP001597186"/>
    </source>
</evidence>
<proteinExistence type="predicted"/>